<dbReference type="AlphaFoldDB" id="A0A3D9UII9"/>
<keyword evidence="5" id="KW-0119">Carbohydrate metabolism</keyword>
<dbReference type="GO" id="GO:0006006">
    <property type="term" value="P:glucose metabolic process"/>
    <property type="evidence" value="ECO:0007669"/>
    <property type="project" value="UniProtKB-KW"/>
</dbReference>
<dbReference type="Gene3D" id="3.40.50.720">
    <property type="entry name" value="NAD(P)-binding Rossmann-like Domain"/>
    <property type="match status" value="1"/>
</dbReference>
<dbReference type="Pfam" id="PF00479">
    <property type="entry name" value="G6PD_N"/>
    <property type="match status" value="1"/>
</dbReference>
<proteinExistence type="predicted"/>
<dbReference type="InterPro" id="IPR022674">
    <property type="entry name" value="G6P_DH_NAD-bd"/>
</dbReference>
<dbReference type="EMBL" id="QTUA01000001">
    <property type="protein sequence ID" value="REF29268.1"/>
    <property type="molecule type" value="Genomic_DNA"/>
</dbReference>
<dbReference type="Gene3D" id="3.30.360.10">
    <property type="entry name" value="Dihydrodipicolinate Reductase, domain 2"/>
    <property type="match status" value="1"/>
</dbReference>
<keyword evidence="3" id="KW-0521">NADP</keyword>
<keyword evidence="2" id="KW-0313">Glucose metabolism</keyword>
<evidence type="ECO:0000256" key="4">
    <source>
        <dbReference type="ARBA" id="ARBA00023002"/>
    </source>
</evidence>
<dbReference type="SUPFAM" id="SSF51735">
    <property type="entry name" value="NAD(P)-binding Rossmann-fold domains"/>
    <property type="match status" value="1"/>
</dbReference>
<keyword evidence="4" id="KW-0560">Oxidoreductase</keyword>
<dbReference type="GO" id="GO:0005829">
    <property type="term" value="C:cytosol"/>
    <property type="evidence" value="ECO:0007669"/>
    <property type="project" value="TreeGrafter"/>
</dbReference>
<protein>
    <submittedName>
        <fullName evidence="9">Glucose-6-phosphate 1-dehydrogenase</fullName>
    </submittedName>
</protein>
<dbReference type="InterPro" id="IPR036291">
    <property type="entry name" value="NAD(P)-bd_dom_sf"/>
</dbReference>
<dbReference type="PANTHER" id="PTHR23429">
    <property type="entry name" value="GLUCOSE-6-PHOSPHATE 1-DEHYDROGENASE G6PD"/>
    <property type="match status" value="1"/>
</dbReference>
<dbReference type="SUPFAM" id="SSF55347">
    <property type="entry name" value="Glyceraldehyde-3-phosphate dehydrogenase-like, C-terminal domain"/>
    <property type="match status" value="1"/>
</dbReference>
<reference evidence="9 10" key="1">
    <citation type="submission" date="2018-08" db="EMBL/GenBank/DDBJ databases">
        <title>Sequencing the genomes of 1000 actinobacteria strains.</title>
        <authorList>
            <person name="Klenk H.-P."/>
        </authorList>
    </citation>
    <scope>NUCLEOTIDE SEQUENCE [LARGE SCALE GENOMIC DNA]</scope>
    <source>
        <strain evidence="9 10">DSM 22967</strain>
    </source>
</reference>
<evidence type="ECO:0000259" key="7">
    <source>
        <dbReference type="Pfam" id="PF00479"/>
    </source>
</evidence>
<dbReference type="GO" id="GO:0050661">
    <property type="term" value="F:NADP binding"/>
    <property type="evidence" value="ECO:0007669"/>
    <property type="project" value="InterPro"/>
</dbReference>
<dbReference type="InterPro" id="IPR022675">
    <property type="entry name" value="G6P_DH_C"/>
</dbReference>
<dbReference type="PIRSF" id="PIRSF000110">
    <property type="entry name" value="G6PD"/>
    <property type="match status" value="1"/>
</dbReference>
<organism evidence="9 10">
    <name type="scientific">Calidifontibacter indicus</name>
    <dbReference type="NCBI Taxonomy" id="419650"/>
    <lineage>
        <taxon>Bacteria</taxon>
        <taxon>Bacillati</taxon>
        <taxon>Actinomycetota</taxon>
        <taxon>Actinomycetes</taxon>
        <taxon>Micrococcales</taxon>
        <taxon>Dermacoccaceae</taxon>
        <taxon>Calidifontibacter</taxon>
    </lineage>
</organism>
<keyword evidence="10" id="KW-1185">Reference proteome</keyword>
<comment type="pathway">
    <text evidence="1">Carbohydrate degradation; pentose phosphate pathway; D-ribulose 5-phosphate from D-glucose 6-phosphate (oxidative stage): step 1/3.</text>
</comment>
<dbReference type="NCBIfam" id="NF009492">
    <property type="entry name" value="PRK12853.1-3"/>
    <property type="match status" value="1"/>
</dbReference>
<dbReference type="GO" id="GO:0009051">
    <property type="term" value="P:pentose-phosphate shunt, oxidative branch"/>
    <property type="evidence" value="ECO:0007669"/>
    <property type="project" value="TreeGrafter"/>
</dbReference>
<name>A0A3D9UII9_9MICO</name>
<evidence type="ECO:0000256" key="5">
    <source>
        <dbReference type="ARBA" id="ARBA00023277"/>
    </source>
</evidence>
<evidence type="ECO:0000256" key="3">
    <source>
        <dbReference type="ARBA" id="ARBA00022857"/>
    </source>
</evidence>
<accession>A0A3D9UII9</accession>
<evidence type="ECO:0000313" key="9">
    <source>
        <dbReference type="EMBL" id="REF29268.1"/>
    </source>
</evidence>
<dbReference type="PANTHER" id="PTHR23429:SF0">
    <property type="entry name" value="GLUCOSE-6-PHOSPHATE 1-DEHYDROGENASE"/>
    <property type="match status" value="1"/>
</dbReference>
<evidence type="ECO:0000313" key="10">
    <source>
        <dbReference type="Proteomes" id="UP000256253"/>
    </source>
</evidence>
<dbReference type="Proteomes" id="UP000256253">
    <property type="component" value="Unassembled WGS sequence"/>
</dbReference>
<evidence type="ECO:0000256" key="1">
    <source>
        <dbReference type="ARBA" id="ARBA00004937"/>
    </source>
</evidence>
<evidence type="ECO:0000259" key="8">
    <source>
        <dbReference type="Pfam" id="PF02781"/>
    </source>
</evidence>
<feature type="region of interest" description="Disordered" evidence="6">
    <location>
        <begin position="478"/>
        <end position="509"/>
    </location>
</feature>
<evidence type="ECO:0000256" key="6">
    <source>
        <dbReference type="SAM" id="MobiDB-lite"/>
    </source>
</evidence>
<sequence>MLTLMTTKPTTKPTVKTVTFLILGAGGDLTQRLLLPGLGSLLAVEPERDVRVIGADRADLTDASFRSLVGDRLKQGGASAATARKVSGKARYIKADLLDPSALTDLIAAAEGELVIYFALPPAISMKVSAELEKLDLPAKTRLGLEKPFGSDQTSARRFNKQLQRVVGEDRIFRVDHFLGVSTVLNLIGLRFANRLLQPVWNSEHIERVEIIYDEDLALEGRAGYYDNAGALRDMLQSHLLQILAIFAMEPIASLDPQELADLKAQVLRATSIWDGDPQTYAKRARYTAGSIAGRAVPSYAKEKGVDPARGTETLAQLTVQVANNRWSGVPFVLRSGKALGAARKQIIVYFRDVPHLPVGFVGDHTGDAMIIDLKPGRVSFKLSMNAEGDPLDLEQKTLTAELANAQMTAYGEVLRYLLDDNQLLSVRADTAELCWKIVAPAIKAFEEDRVPLQRYKAGSDGPAGWLSADSVAIGATDTGASDLTGSRGARDKTKAARPVAKLAKSPGA</sequence>
<dbReference type="Pfam" id="PF02781">
    <property type="entry name" value="G6PD_C"/>
    <property type="match status" value="1"/>
</dbReference>
<dbReference type="InterPro" id="IPR001282">
    <property type="entry name" value="G6P_DH"/>
</dbReference>
<feature type="domain" description="Glucose-6-phosphate dehydrogenase NAD-binding" evidence="7">
    <location>
        <begin position="22"/>
        <end position="186"/>
    </location>
</feature>
<feature type="domain" description="Glucose-6-phosphate dehydrogenase C-terminal" evidence="8">
    <location>
        <begin position="190"/>
        <end position="464"/>
    </location>
</feature>
<dbReference type="GO" id="GO:0004345">
    <property type="term" value="F:glucose-6-phosphate dehydrogenase activity"/>
    <property type="evidence" value="ECO:0007669"/>
    <property type="project" value="InterPro"/>
</dbReference>
<gene>
    <name evidence="9" type="ORF">DFJ65_0202</name>
</gene>
<evidence type="ECO:0000256" key="2">
    <source>
        <dbReference type="ARBA" id="ARBA00022526"/>
    </source>
</evidence>
<dbReference type="PRINTS" id="PR00079">
    <property type="entry name" value="G6PDHDRGNASE"/>
</dbReference>
<comment type="caution">
    <text evidence="9">The sequence shown here is derived from an EMBL/GenBank/DDBJ whole genome shotgun (WGS) entry which is preliminary data.</text>
</comment>